<evidence type="ECO:0000256" key="7">
    <source>
        <dbReference type="SAM" id="Phobius"/>
    </source>
</evidence>
<proteinExistence type="inferred from homology"/>
<dbReference type="EMBL" id="MU157826">
    <property type="protein sequence ID" value="KAF9534438.1"/>
    <property type="molecule type" value="Genomic_DNA"/>
</dbReference>
<dbReference type="Pfam" id="PF01694">
    <property type="entry name" value="Rhomboid"/>
    <property type="match status" value="1"/>
</dbReference>
<gene>
    <name evidence="9" type="ORF">CPB83DRAFT_844247</name>
</gene>
<comment type="similarity">
    <text evidence="2">Belongs to the peptidase S54 family.</text>
</comment>
<feature type="transmembrane region" description="Helical" evidence="7">
    <location>
        <begin position="187"/>
        <end position="203"/>
    </location>
</feature>
<evidence type="ECO:0000256" key="6">
    <source>
        <dbReference type="ARBA" id="ARBA00023136"/>
    </source>
</evidence>
<keyword evidence="5 7" id="KW-1133">Transmembrane helix</keyword>
<evidence type="ECO:0000313" key="10">
    <source>
        <dbReference type="Proteomes" id="UP000807306"/>
    </source>
</evidence>
<name>A0A9P6JVW9_9AGAR</name>
<dbReference type="Gene3D" id="1.20.1540.10">
    <property type="entry name" value="Rhomboid-like"/>
    <property type="match status" value="1"/>
</dbReference>
<dbReference type="AlphaFoldDB" id="A0A9P6JVW9"/>
<keyword evidence="6 7" id="KW-0472">Membrane</keyword>
<protein>
    <recommendedName>
        <fullName evidence="8">Peptidase S54 rhomboid domain-containing protein</fullName>
    </recommendedName>
</protein>
<reference evidence="9" key="1">
    <citation type="submission" date="2020-11" db="EMBL/GenBank/DDBJ databases">
        <authorList>
            <consortium name="DOE Joint Genome Institute"/>
            <person name="Ahrendt S."/>
            <person name="Riley R."/>
            <person name="Andreopoulos W."/>
            <person name="Labutti K."/>
            <person name="Pangilinan J."/>
            <person name="Ruiz-Duenas F.J."/>
            <person name="Barrasa J.M."/>
            <person name="Sanchez-Garcia M."/>
            <person name="Camarero S."/>
            <person name="Miyauchi S."/>
            <person name="Serrano A."/>
            <person name="Linde D."/>
            <person name="Babiker R."/>
            <person name="Drula E."/>
            <person name="Ayuso-Fernandez I."/>
            <person name="Pacheco R."/>
            <person name="Padilla G."/>
            <person name="Ferreira P."/>
            <person name="Barriuso J."/>
            <person name="Kellner H."/>
            <person name="Castanera R."/>
            <person name="Alfaro M."/>
            <person name="Ramirez L."/>
            <person name="Pisabarro A.G."/>
            <person name="Kuo A."/>
            <person name="Tritt A."/>
            <person name="Lipzen A."/>
            <person name="He G."/>
            <person name="Yan M."/>
            <person name="Ng V."/>
            <person name="Cullen D."/>
            <person name="Martin F."/>
            <person name="Rosso M.-N."/>
            <person name="Henrissat B."/>
            <person name="Hibbett D."/>
            <person name="Martinez A.T."/>
            <person name="Grigoriev I.V."/>
        </authorList>
    </citation>
    <scope>NUCLEOTIDE SEQUENCE</scope>
    <source>
        <strain evidence="9">CBS 506.95</strain>
    </source>
</reference>
<dbReference type="Proteomes" id="UP000807306">
    <property type="component" value="Unassembled WGS sequence"/>
</dbReference>
<dbReference type="OrthoDB" id="418595at2759"/>
<dbReference type="GO" id="GO:0004252">
    <property type="term" value="F:serine-type endopeptidase activity"/>
    <property type="evidence" value="ECO:0007669"/>
    <property type="project" value="InterPro"/>
</dbReference>
<evidence type="ECO:0000256" key="3">
    <source>
        <dbReference type="ARBA" id="ARBA00022692"/>
    </source>
</evidence>
<comment type="caution">
    <text evidence="9">The sequence shown here is derived from an EMBL/GenBank/DDBJ whole genome shotgun (WGS) entry which is preliminary data.</text>
</comment>
<dbReference type="PANTHER" id="PTHR43731">
    <property type="entry name" value="RHOMBOID PROTEASE"/>
    <property type="match status" value="1"/>
</dbReference>
<dbReference type="InterPro" id="IPR035952">
    <property type="entry name" value="Rhomboid-like_sf"/>
</dbReference>
<evidence type="ECO:0000256" key="4">
    <source>
        <dbReference type="ARBA" id="ARBA00022801"/>
    </source>
</evidence>
<keyword evidence="10" id="KW-1185">Reference proteome</keyword>
<dbReference type="PANTHER" id="PTHR43731:SF14">
    <property type="entry name" value="PRESENILIN-ASSOCIATED RHOMBOID-LIKE PROTEIN, MITOCHONDRIAL"/>
    <property type="match status" value="1"/>
</dbReference>
<dbReference type="GO" id="GO:0006465">
    <property type="term" value="P:signal peptide processing"/>
    <property type="evidence" value="ECO:0007669"/>
    <property type="project" value="TreeGrafter"/>
</dbReference>
<comment type="subcellular location">
    <subcellularLocation>
        <location evidence="1">Membrane</location>
        <topology evidence="1">Multi-pass membrane protein</topology>
    </subcellularLocation>
</comment>
<feature type="transmembrane region" description="Helical" evidence="7">
    <location>
        <begin position="99"/>
        <end position="116"/>
    </location>
</feature>
<dbReference type="InterPro" id="IPR050925">
    <property type="entry name" value="Rhomboid_protease_S54"/>
</dbReference>
<dbReference type="GO" id="GO:0016020">
    <property type="term" value="C:membrane"/>
    <property type="evidence" value="ECO:0007669"/>
    <property type="project" value="UniProtKB-SubCell"/>
</dbReference>
<keyword evidence="4" id="KW-0378">Hydrolase</keyword>
<feature type="transmembrane region" description="Helical" evidence="7">
    <location>
        <begin position="72"/>
        <end position="92"/>
    </location>
</feature>
<evidence type="ECO:0000256" key="5">
    <source>
        <dbReference type="ARBA" id="ARBA00022989"/>
    </source>
</evidence>
<feature type="domain" description="Peptidase S54 rhomboid" evidence="8">
    <location>
        <begin position="57"/>
        <end position="204"/>
    </location>
</feature>
<evidence type="ECO:0000259" key="8">
    <source>
        <dbReference type="Pfam" id="PF01694"/>
    </source>
</evidence>
<evidence type="ECO:0000256" key="1">
    <source>
        <dbReference type="ARBA" id="ARBA00004141"/>
    </source>
</evidence>
<organism evidence="9 10">
    <name type="scientific">Crepidotus variabilis</name>
    <dbReference type="NCBI Taxonomy" id="179855"/>
    <lineage>
        <taxon>Eukaryota</taxon>
        <taxon>Fungi</taxon>
        <taxon>Dikarya</taxon>
        <taxon>Basidiomycota</taxon>
        <taxon>Agaricomycotina</taxon>
        <taxon>Agaricomycetes</taxon>
        <taxon>Agaricomycetidae</taxon>
        <taxon>Agaricales</taxon>
        <taxon>Agaricineae</taxon>
        <taxon>Crepidotaceae</taxon>
        <taxon>Crepidotus</taxon>
    </lineage>
</organism>
<dbReference type="InterPro" id="IPR022764">
    <property type="entry name" value="Peptidase_S54_rhomboid_dom"/>
</dbReference>
<feature type="transmembrane region" description="Helical" evidence="7">
    <location>
        <begin position="128"/>
        <end position="147"/>
    </location>
</feature>
<evidence type="ECO:0000313" key="9">
    <source>
        <dbReference type="EMBL" id="KAF9534438.1"/>
    </source>
</evidence>
<feature type="transmembrane region" description="Helical" evidence="7">
    <location>
        <begin position="9"/>
        <end position="27"/>
    </location>
</feature>
<sequence>MNKIPQNTVFYGIIGLNGAVFTMWFFAKEKYKQEGDPNSLVWMQQNFTNSWQNLSSGRFWTPLSSCFSHRDISHILFNGFTFFFIGPPVLTLLGSRQFIFLYLGGGLVSSFTSILYSRLGGHRDPNFASHGASGAIYSVLSLLACVAPKMTFRLYGIIPVPAWLAITGLFGYDFYSTISQKTGTTDTVGHIGGIAAGVLYFILRRKL</sequence>
<accession>A0A9P6JVW9</accession>
<feature type="transmembrane region" description="Helical" evidence="7">
    <location>
        <begin position="154"/>
        <end position="175"/>
    </location>
</feature>
<keyword evidence="3 7" id="KW-0812">Transmembrane</keyword>
<dbReference type="SUPFAM" id="SSF144091">
    <property type="entry name" value="Rhomboid-like"/>
    <property type="match status" value="1"/>
</dbReference>
<evidence type="ECO:0000256" key="2">
    <source>
        <dbReference type="ARBA" id="ARBA00009045"/>
    </source>
</evidence>